<evidence type="ECO:0000313" key="1">
    <source>
        <dbReference type="Proteomes" id="UP000887580"/>
    </source>
</evidence>
<evidence type="ECO:0000313" key="2">
    <source>
        <dbReference type="WBParaSite" id="PS1159_v2.g20504.t1"/>
    </source>
</evidence>
<dbReference type="WBParaSite" id="PS1159_v2.g20504.t1">
    <property type="protein sequence ID" value="PS1159_v2.g20504.t1"/>
    <property type="gene ID" value="PS1159_v2.g20504"/>
</dbReference>
<name>A0AC35FSP7_9BILA</name>
<reference evidence="2" key="1">
    <citation type="submission" date="2022-11" db="UniProtKB">
        <authorList>
            <consortium name="WormBaseParasite"/>
        </authorList>
    </citation>
    <scope>IDENTIFICATION</scope>
</reference>
<protein>
    <submittedName>
        <fullName evidence="2">MIF4G domain-containing protein</fullName>
    </submittedName>
</protein>
<accession>A0AC35FSP7</accession>
<sequence length="125" mass="14320">MKRNPDAWKPNVMNSGNNVDLASVEARIAKVRKEVRGLLNKITLTTYADLTVEMINKCVWKDEDTLPTVVELIFIKAVEEPTFVGLYSDLCYALHKSEQTMKGASHRPRFFCAIIRKCQREMESI</sequence>
<proteinExistence type="predicted"/>
<dbReference type="Proteomes" id="UP000887580">
    <property type="component" value="Unplaced"/>
</dbReference>
<organism evidence="1 2">
    <name type="scientific">Panagrolaimus sp. PS1159</name>
    <dbReference type="NCBI Taxonomy" id="55785"/>
    <lineage>
        <taxon>Eukaryota</taxon>
        <taxon>Metazoa</taxon>
        <taxon>Ecdysozoa</taxon>
        <taxon>Nematoda</taxon>
        <taxon>Chromadorea</taxon>
        <taxon>Rhabditida</taxon>
        <taxon>Tylenchina</taxon>
        <taxon>Panagrolaimomorpha</taxon>
        <taxon>Panagrolaimoidea</taxon>
        <taxon>Panagrolaimidae</taxon>
        <taxon>Panagrolaimus</taxon>
    </lineage>
</organism>